<protein>
    <submittedName>
        <fullName evidence="1">Uncharacterized protein</fullName>
    </submittedName>
</protein>
<evidence type="ECO:0000313" key="2">
    <source>
        <dbReference type="Proteomes" id="UP000188836"/>
    </source>
</evidence>
<keyword evidence="2" id="KW-1185">Reference proteome</keyword>
<dbReference type="AlphaFoldDB" id="A0A1V2TM40"/>
<name>A0A1V2TM40_9NOCA</name>
<dbReference type="Proteomes" id="UP000188836">
    <property type="component" value="Unassembled WGS sequence"/>
</dbReference>
<reference evidence="1 2" key="1">
    <citation type="journal article" date="2016" name="Antonie Van Leeuwenhoek">
        <title>Nocardia donostiensis sp. nov., isolated from human respiratory specimens.</title>
        <authorList>
            <person name="Ercibengoa M."/>
            <person name="Bell M."/>
            <person name="Marimon J.M."/>
            <person name="Humrighouse B."/>
            <person name="Klenk H.P."/>
            <person name="Potter G."/>
            <person name="Perez-Trallero E."/>
        </authorList>
    </citation>
    <scope>NUCLEOTIDE SEQUENCE [LARGE SCALE GENOMIC DNA]</scope>
    <source>
        <strain evidence="1 2">X1655</strain>
    </source>
</reference>
<sequence length="108" mass="11895">MVTGVRRTAPPLPAGTRTRIATCPWDADPVVAADRPTDRSRRAVRAGGGCLRNLLLGSALLLRCDRVLRRAVMLSEVRLGRALLRERPRLCCALLGLRRSLVSRARLD</sequence>
<accession>A0A1V2TM40</accession>
<proteinExistence type="predicted"/>
<gene>
    <name evidence="1" type="ORF">B0T46_01135</name>
</gene>
<comment type="caution">
    <text evidence="1">The sequence shown here is derived from an EMBL/GenBank/DDBJ whole genome shotgun (WGS) entry which is preliminary data.</text>
</comment>
<organism evidence="1 2">
    <name type="scientific">Nocardia donostiensis</name>
    <dbReference type="NCBI Taxonomy" id="1538463"/>
    <lineage>
        <taxon>Bacteria</taxon>
        <taxon>Bacillati</taxon>
        <taxon>Actinomycetota</taxon>
        <taxon>Actinomycetes</taxon>
        <taxon>Mycobacteriales</taxon>
        <taxon>Nocardiaceae</taxon>
        <taxon>Nocardia</taxon>
    </lineage>
</organism>
<dbReference type="EMBL" id="MUMY01000001">
    <property type="protein sequence ID" value="ONM50546.1"/>
    <property type="molecule type" value="Genomic_DNA"/>
</dbReference>
<evidence type="ECO:0000313" key="1">
    <source>
        <dbReference type="EMBL" id="ONM50546.1"/>
    </source>
</evidence>